<dbReference type="Proteomes" id="UP000580250">
    <property type="component" value="Unassembled WGS sequence"/>
</dbReference>
<dbReference type="InterPro" id="IPR011009">
    <property type="entry name" value="Kinase-like_dom_sf"/>
</dbReference>
<sequence length="47" mass="5247">MIGRSSSGTIYHAIWNNNQCVAIKVIKFTNEEEVKAAKELLNILEGI</sequence>
<accession>A0A6V7Y278</accession>
<dbReference type="SUPFAM" id="SSF56112">
    <property type="entry name" value="Protein kinase-like (PK-like)"/>
    <property type="match status" value="1"/>
</dbReference>
<organism evidence="1 2">
    <name type="scientific">Meloidogyne enterolobii</name>
    <name type="common">Root-knot nematode worm</name>
    <name type="synonym">Meloidogyne mayaguensis</name>
    <dbReference type="NCBI Taxonomy" id="390850"/>
    <lineage>
        <taxon>Eukaryota</taxon>
        <taxon>Metazoa</taxon>
        <taxon>Ecdysozoa</taxon>
        <taxon>Nematoda</taxon>
        <taxon>Chromadorea</taxon>
        <taxon>Rhabditida</taxon>
        <taxon>Tylenchina</taxon>
        <taxon>Tylenchomorpha</taxon>
        <taxon>Tylenchoidea</taxon>
        <taxon>Meloidogynidae</taxon>
        <taxon>Meloidogyninae</taxon>
        <taxon>Meloidogyne</taxon>
    </lineage>
</organism>
<dbReference type="AlphaFoldDB" id="A0A6V7Y278"/>
<gene>
    <name evidence="1" type="ORF">MENT_LOCUS59462</name>
</gene>
<dbReference type="Gene3D" id="3.30.200.20">
    <property type="entry name" value="Phosphorylase Kinase, domain 1"/>
    <property type="match status" value="1"/>
</dbReference>
<reference evidence="1 2" key="1">
    <citation type="submission" date="2020-08" db="EMBL/GenBank/DDBJ databases">
        <authorList>
            <person name="Koutsovoulos G."/>
            <person name="Danchin GJ E."/>
        </authorList>
    </citation>
    <scope>NUCLEOTIDE SEQUENCE [LARGE SCALE GENOMIC DNA]</scope>
</reference>
<name>A0A6V7Y278_MELEN</name>
<dbReference type="EMBL" id="CAJEWN010002877">
    <property type="protein sequence ID" value="CAD2205636.1"/>
    <property type="molecule type" value="Genomic_DNA"/>
</dbReference>
<evidence type="ECO:0000313" key="1">
    <source>
        <dbReference type="EMBL" id="CAD2205636.1"/>
    </source>
</evidence>
<protein>
    <submittedName>
        <fullName evidence="1">Uncharacterized protein</fullName>
    </submittedName>
</protein>
<proteinExistence type="predicted"/>
<comment type="caution">
    <text evidence="1">The sequence shown here is derived from an EMBL/GenBank/DDBJ whole genome shotgun (WGS) entry which is preliminary data.</text>
</comment>
<evidence type="ECO:0000313" key="2">
    <source>
        <dbReference type="Proteomes" id="UP000580250"/>
    </source>
</evidence>